<dbReference type="RefSeq" id="WP_099117355.1">
    <property type="nucleotide sequence ID" value="NZ_NJAK01000001.1"/>
</dbReference>
<keyword evidence="1" id="KW-0812">Transmembrane</keyword>
<dbReference type="Proteomes" id="UP000222168">
    <property type="component" value="Unassembled WGS sequence"/>
</dbReference>
<keyword evidence="3" id="KW-1185">Reference proteome</keyword>
<accession>A0A2D0KG13</accession>
<reference evidence="2 3" key="1">
    <citation type="journal article" date="2017" name="Nat. Microbiol.">
        <title>Natural product diversity associated with the nematode symbionts Photorhabdus and Xenorhabdus.</title>
        <authorList>
            <person name="Tobias N.J."/>
            <person name="Wolff H."/>
            <person name="Djahanschiri B."/>
            <person name="Grundmann F."/>
            <person name="Kronenwerth M."/>
            <person name="Shi Y.M."/>
            <person name="Simonyi S."/>
            <person name="Grun P."/>
            <person name="Shapiro-Ilan D."/>
            <person name="Pidot S.J."/>
            <person name="Stinear T.P."/>
            <person name="Ebersberger I."/>
            <person name="Bode H.B."/>
        </authorList>
    </citation>
    <scope>NUCLEOTIDE SEQUENCE [LARGE SCALE GENOMIC DNA]</scope>
    <source>
        <strain evidence="2 3">DSM 22670</strain>
    </source>
</reference>
<feature type="transmembrane region" description="Helical" evidence="1">
    <location>
        <begin position="7"/>
        <end position="27"/>
    </location>
</feature>
<dbReference type="AlphaFoldDB" id="A0A2D0KG13"/>
<keyword evidence="1" id="KW-0472">Membrane</keyword>
<proteinExistence type="predicted"/>
<feature type="transmembrane region" description="Helical" evidence="1">
    <location>
        <begin position="91"/>
        <end position="117"/>
    </location>
</feature>
<evidence type="ECO:0000313" key="3">
    <source>
        <dbReference type="Proteomes" id="UP000222168"/>
    </source>
</evidence>
<protein>
    <submittedName>
        <fullName evidence="2">Membrane protein</fullName>
    </submittedName>
</protein>
<dbReference type="OrthoDB" id="6445406at2"/>
<dbReference type="EMBL" id="NJAK01000001">
    <property type="protein sequence ID" value="PHM62361.1"/>
    <property type="molecule type" value="Genomic_DNA"/>
</dbReference>
<dbReference type="Pfam" id="PF06836">
    <property type="entry name" value="DUF1240"/>
    <property type="match status" value="1"/>
</dbReference>
<keyword evidence="1" id="KW-1133">Transmembrane helix</keyword>
<organism evidence="2 3">
    <name type="scientific">Xenorhabdus ishibashii</name>
    <dbReference type="NCBI Taxonomy" id="1034471"/>
    <lineage>
        <taxon>Bacteria</taxon>
        <taxon>Pseudomonadati</taxon>
        <taxon>Pseudomonadota</taxon>
        <taxon>Gammaproteobacteria</taxon>
        <taxon>Enterobacterales</taxon>
        <taxon>Morganellaceae</taxon>
        <taxon>Xenorhabdus</taxon>
    </lineage>
</organism>
<sequence>MTIEKRVGIILFSLLMSVVMVFVVFIAGSELIAAFKMEERVESSWVMFFLVFSSPFMLYFFLFAIYLGMTFKPEELEKIRKKKKKKKSTTLNERIMGFCLAIALIGFIVSVPLSWYIHFKLLGAGYVVCERKSPKAPTQYAKEEKLCH</sequence>
<dbReference type="InterPro" id="IPR010665">
    <property type="entry name" value="DUF1240"/>
</dbReference>
<name>A0A2D0KG13_9GAMM</name>
<evidence type="ECO:0000313" key="2">
    <source>
        <dbReference type="EMBL" id="PHM62361.1"/>
    </source>
</evidence>
<gene>
    <name evidence="2" type="ORF">Xish_01563</name>
</gene>
<evidence type="ECO:0000256" key="1">
    <source>
        <dbReference type="SAM" id="Phobius"/>
    </source>
</evidence>
<comment type="caution">
    <text evidence="2">The sequence shown here is derived from an EMBL/GenBank/DDBJ whole genome shotgun (WGS) entry which is preliminary data.</text>
</comment>
<feature type="transmembrane region" description="Helical" evidence="1">
    <location>
        <begin position="47"/>
        <end position="71"/>
    </location>
</feature>